<dbReference type="AlphaFoldDB" id="A0AAD5VJ44"/>
<keyword evidence="3" id="KW-0862">Zinc</keyword>
<dbReference type="PANTHER" id="PTHR47172:SF24">
    <property type="entry name" value="GATA ZINC FINGER DOMAIN-CONTAINING PROTEIN 14-RELATED"/>
    <property type="match status" value="1"/>
</dbReference>
<feature type="compositionally biased region" description="Low complexity" evidence="7">
    <location>
        <begin position="78"/>
        <end position="96"/>
    </location>
</feature>
<comment type="caution">
    <text evidence="9">The sequence shown here is derived from an EMBL/GenBank/DDBJ whole genome shotgun (WGS) entry which is preliminary data.</text>
</comment>
<dbReference type="PROSITE" id="PS50114">
    <property type="entry name" value="GATA_ZN_FINGER_2"/>
    <property type="match status" value="1"/>
</dbReference>
<dbReference type="Proteomes" id="UP001213000">
    <property type="component" value="Unassembled WGS sequence"/>
</dbReference>
<dbReference type="InterPro" id="IPR000679">
    <property type="entry name" value="Znf_GATA"/>
</dbReference>
<dbReference type="SUPFAM" id="SSF57716">
    <property type="entry name" value="Glucocorticoid receptor-like (DNA-binding domain)"/>
    <property type="match status" value="1"/>
</dbReference>
<feature type="domain" description="GATA-type" evidence="8">
    <location>
        <begin position="117"/>
        <end position="152"/>
    </location>
</feature>
<evidence type="ECO:0000256" key="4">
    <source>
        <dbReference type="ARBA" id="ARBA00023015"/>
    </source>
</evidence>
<organism evidence="9 10">
    <name type="scientific">Leucocoprinus birnbaumii</name>
    <dbReference type="NCBI Taxonomy" id="56174"/>
    <lineage>
        <taxon>Eukaryota</taxon>
        <taxon>Fungi</taxon>
        <taxon>Dikarya</taxon>
        <taxon>Basidiomycota</taxon>
        <taxon>Agaricomycotina</taxon>
        <taxon>Agaricomycetes</taxon>
        <taxon>Agaricomycetidae</taxon>
        <taxon>Agaricales</taxon>
        <taxon>Agaricineae</taxon>
        <taxon>Agaricaceae</taxon>
        <taxon>Leucocoprinus</taxon>
    </lineage>
</organism>
<dbReference type="Gene3D" id="3.30.50.10">
    <property type="entry name" value="Erythroid Transcription Factor GATA-1, subunit A"/>
    <property type="match status" value="1"/>
</dbReference>
<proteinExistence type="predicted"/>
<evidence type="ECO:0000256" key="6">
    <source>
        <dbReference type="PROSITE-ProRule" id="PRU00094"/>
    </source>
</evidence>
<feature type="region of interest" description="Disordered" evidence="7">
    <location>
        <begin position="161"/>
        <end position="206"/>
    </location>
</feature>
<keyword evidence="10" id="KW-1185">Reference proteome</keyword>
<feature type="compositionally biased region" description="Polar residues" evidence="7">
    <location>
        <begin position="115"/>
        <end position="132"/>
    </location>
</feature>
<dbReference type="GO" id="GO:0008270">
    <property type="term" value="F:zinc ion binding"/>
    <property type="evidence" value="ECO:0007669"/>
    <property type="project" value="UniProtKB-KW"/>
</dbReference>
<dbReference type="SMART" id="SM00401">
    <property type="entry name" value="ZnF_GATA"/>
    <property type="match status" value="1"/>
</dbReference>
<evidence type="ECO:0000256" key="7">
    <source>
        <dbReference type="SAM" id="MobiDB-lite"/>
    </source>
</evidence>
<evidence type="ECO:0000256" key="2">
    <source>
        <dbReference type="ARBA" id="ARBA00022771"/>
    </source>
</evidence>
<feature type="compositionally biased region" description="Polar residues" evidence="7">
    <location>
        <begin position="165"/>
        <end position="180"/>
    </location>
</feature>
<keyword evidence="1" id="KW-0479">Metal-binding</keyword>
<dbReference type="EMBL" id="JANIEX010000990">
    <property type="protein sequence ID" value="KAJ3561536.1"/>
    <property type="molecule type" value="Genomic_DNA"/>
</dbReference>
<keyword evidence="5" id="KW-0804">Transcription</keyword>
<dbReference type="Pfam" id="PF00320">
    <property type="entry name" value="GATA"/>
    <property type="match status" value="1"/>
</dbReference>
<keyword evidence="2 6" id="KW-0863">Zinc-finger</keyword>
<feature type="compositionally biased region" description="Acidic residues" evidence="7">
    <location>
        <begin position="184"/>
        <end position="195"/>
    </location>
</feature>
<name>A0AAD5VJ44_9AGAR</name>
<dbReference type="CDD" id="cd00202">
    <property type="entry name" value="ZnF_GATA"/>
    <property type="match status" value="1"/>
</dbReference>
<dbReference type="GO" id="GO:0043565">
    <property type="term" value="F:sequence-specific DNA binding"/>
    <property type="evidence" value="ECO:0007669"/>
    <property type="project" value="InterPro"/>
</dbReference>
<protein>
    <recommendedName>
        <fullName evidence="8">GATA-type domain-containing protein</fullName>
    </recommendedName>
</protein>
<dbReference type="PANTHER" id="PTHR47172">
    <property type="entry name" value="OS01G0976800 PROTEIN"/>
    <property type="match status" value="1"/>
</dbReference>
<sequence length="206" mass="21249">MILDNGDVVKGGGKAPPPDLFDKMLQCATQASQMLEQAIGGGSTTSSYSSLSGANGLPTTTTPTNAREDSKEGLVNGNTATSSTAPPSSNPTANGPGSNGPPPKKQKTDEANAAQGENQGQTCLGCNATSTPEWRRGPMGPRTLCNACGLVYAKMIKKRVREKYNTNGRPNGQASSQQNAADIDSGDGDSDDDDGPSPYSNDRPNK</sequence>
<dbReference type="GO" id="GO:0006355">
    <property type="term" value="P:regulation of DNA-templated transcription"/>
    <property type="evidence" value="ECO:0007669"/>
    <property type="project" value="InterPro"/>
</dbReference>
<accession>A0AAD5VJ44</accession>
<evidence type="ECO:0000256" key="3">
    <source>
        <dbReference type="ARBA" id="ARBA00022833"/>
    </source>
</evidence>
<feature type="compositionally biased region" description="Low complexity" evidence="7">
    <location>
        <begin position="44"/>
        <end position="53"/>
    </location>
</feature>
<evidence type="ECO:0000256" key="1">
    <source>
        <dbReference type="ARBA" id="ARBA00022723"/>
    </source>
</evidence>
<feature type="region of interest" description="Disordered" evidence="7">
    <location>
        <begin position="38"/>
        <end position="141"/>
    </location>
</feature>
<evidence type="ECO:0000259" key="8">
    <source>
        <dbReference type="PROSITE" id="PS50114"/>
    </source>
</evidence>
<gene>
    <name evidence="9" type="ORF">NP233_g10135</name>
</gene>
<evidence type="ECO:0000256" key="5">
    <source>
        <dbReference type="ARBA" id="ARBA00023163"/>
    </source>
</evidence>
<dbReference type="InterPro" id="IPR013088">
    <property type="entry name" value="Znf_NHR/GATA"/>
</dbReference>
<evidence type="ECO:0000313" key="9">
    <source>
        <dbReference type="EMBL" id="KAJ3561536.1"/>
    </source>
</evidence>
<reference evidence="9" key="1">
    <citation type="submission" date="2022-07" db="EMBL/GenBank/DDBJ databases">
        <title>Genome Sequence of Leucocoprinus birnbaumii.</title>
        <authorList>
            <person name="Buettner E."/>
        </authorList>
    </citation>
    <scope>NUCLEOTIDE SEQUENCE</scope>
    <source>
        <strain evidence="9">VT141</strain>
    </source>
</reference>
<keyword evidence="4" id="KW-0805">Transcription regulation</keyword>
<evidence type="ECO:0000313" key="10">
    <source>
        <dbReference type="Proteomes" id="UP001213000"/>
    </source>
</evidence>
<feature type="region of interest" description="Disordered" evidence="7">
    <location>
        <begin position="1"/>
        <end position="23"/>
    </location>
</feature>